<dbReference type="InterPro" id="IPR014436">
    <property type="entry name" value="Extradiol_dOase_DODA"/>
</dbReference>
<dbReference type="GO" id="GO:0008270">
    <property type="term" value="F:zinc ion binding"/>
    <property type="evidence" value="ECO:0007669"/>
    <property type="project" value="InterPro"/>
</dbReference>
<evidence type="ECO:0000313" key="8">
    <source>
        <dbReference type="EMBL" id="SCU81225.1"/>
    </source>
</evidence>
<dbReference type="Gene3D" id="3.40.830.10">
    <property type="entry name" value="LigB-like"/>
    <property type="match status" value="1"/>
</dbReference>
<evidence type="ECO:0000256" key="3">
    <source>
        <dbReference type="ARBA" id="ARBA00022723"/>
    </source>
</evidence>
<evidence type="ECO:0000313" key="9">
    <source>
        <dbReference type="Proteomes" id="UP000191024"/>
    </source>
</evidence>
<dbReference type="Proteomes" id="UP000191024">
    <property type="component" value="Chromosome B"/>
</dbReference>
<dbReference type="CDD" id="cd07363">
    <property type="entry name" value="45_DOPA_Dioxygenase"/>
    <property type="match status" value="1"/>
</dbReference>
<dbReference type="EMBL" id="LT598464">
    <property type="protein sequence ID" value="SCU81225.1"/>
    <property type="molecule type" value="Genomic_DNA"/>
</dbReference>
<organism evidence="8 9">
    <name type="scientific">Lachancea mirantina</name>
    <dbReference type="NCBI Taxonomy" id="1230905"/>
    <lineage>
        <taxon>Eukaryota</taxon>
        <taxon>Fungi</taxon>
        <taxon>Dikarya</taxon>
        <taxon>Ascomycota</taxon>
        <taxon>Saccharomycotina</taxon>
        <taxon>Saccharomycetes</taxon>
        <taxon>Saccharomycetales</taxon>
        <taxon>Saccharomycetaceae</taxon>
        <taxon>Lachancea</taxon>
    </lineage>
</organism>
<reference evidence="8 9" key="1">
    <citation type="submission" date="2016-03" db="EMBL/GenBank/DDBJ databases">
        <authorList>
            <person name="Devillers H."/>
        </authorList>
    </citation>
    <scope>NUCLEOTIDE SEQUENCE [LARGE SCALE GENOMIC DNA]</scope>
    <source>
        <strain evidence="8">CBS 11717</strain>
    </source>
</reference>
<evidence type="ECO:0000256" key="5">
    <source>
        <dbReference type="ARBA" id="ARBA00023002"/>
    </source>
</evidence>
<comment type="similarity">
    <text evidence="2">Belongs to the DODA-type extradiol aromatic ring-opening dioxygenase family.</text>
</comment>
<evidence type="ECO:0000256" key="6">
    <source>
        <dbReference type="SAM" id="MobiDB-lite"/>
    </source>
</evidence>
<proteinExistence type="inferred from homology"/>
<keyword evidence="5" id="KW-0560">Oxidoreductase</keyword>
<protein>
    <submittedName>
        <fullName evidence="8">LAMI_0B05270g1_1</fullName>
    </submittedName>
</protein>
<dbReference type="PANTHER" id="PTHR30096:SF0">
    <property type="entry name" value="4,5-DOPA DIOXYGENASE EXTRADIOL-LIKE PROTEIN"/>
    <property type="match status" value="1"/>
</dbReference>
<dbReference type="GO" id="GO:0008198">
    <property type="term" value="F:ferrous iron binding"/>
    <property type="evidence" value="ECO:0007669"/>
    <property type="project" value="InterPro"/>
</dbReference>
<evidence type="ECO:0000256" key="2">
    <source>
        <dbReference type="ARBA" id="ARBA00007581"/>
    </source>
</evidence>
<feature type="compositionally biased region" description="Polar residues" evidence="6">
    <location>
        <begin position="109"/>
        <end position="119"/>
    </location>
</feature>
<name>A0A1G4IWE1_9SACH</name>
<gene>
    <name evidence="8" type="ORF">LAMI_0B05270G</name>
</gene>
<comment type="cofactor">
    <cofactor evidence="1">
        <name>Zn(2+)</name>
        <dbReference type="ChEBI" id="CHEBI:29105"/>
    </cofactor>
</comment>
<feature type="region of interest" description="Disordered" evidence="6">
    <location>
        <begin position="109"/>
        <end position="129"/>
    </location>
</feature>
<dbReference type="AlphaFoldDB" id="A0A1G4IWE1"/>
<dbReference type="InterPro" id="IPR004183">
    <property type="entry name" value="Xdiol_dOase_suB"/>
</dbReference>
<accession>A0A1G4IWE1</accession>
<sequence length="357" mass="39627">MLGLIIAGAGIGASKMIEHRKKKKEERKRREEIVGGRKLDSEPLPVFFWSHGGPSFMDPDAEFGGNPGAYKKVQEIGNYVRGNGVVKFIIIVSGHWESEALNSIEVAVPTQSSPVQKSPDSPPSYEEATKTTLENSLIYDFYNFPARYYQEQFHSRCDVDVANKIVERINRSESDLNARSVSRGLDHGAWVPLKVAFPRGKTDDYWNLDVPVIQVSLPAGESFSKSYELGRILASFRTMGGLIIGSGMSVHNLSDLRSFTPGAAPRSYVSQFNKLIKNIISSPREKGSKLAQFEKIKRDSDSNKLLHAAHPSLDHFLPLLVSLGAGEGISSPSQFCARELYNYNDYSMGWGLYEFGV</sequence>
<dbReference type="GO" id="GO:0016702">
    <property type="term" value="F:oxidoreductase activity, acting on single donors with incorporation of molecular oxygen, incorporation of two atoms of oxygen"/>
    <property type="evidence" value="ECO:0007669"/>
    <property type="project" value="UniProtKB-ARBA"/>
</dbReference>
<dbReference type="PANTHER" id="PTHR30096">
    <property type="entry name" value="4,5-DOPA DIOXYGENASE EXTRADIOL-LIKE PROTEIN"/>
    <property type="match status" value="1"/>
</dbReference>
<keyword evidence="3" id="KW-0479">Metal-binding</keyword>
<evidence type="ECO:0000256" key="1">
    <source>
        <dbReference type="ARBA" id="ARBA00001947"/>
    </source>
</evidence>
<dbReference type="Pfam" id="PF02900">
    <property type="entry name" value="LigB"/>
    <property type="match status" value="1"/>
</dbReference>
<evidence type="ECO:0000259" key="7">
    <source>
        <dbReference type="Pfam" id="PF02900"/>
    </source>
</evidence>
<keyword evidence="4" id="KW-0862">Zinc</keyword>
<dbReference type="OrthoDB" id="7396853at2759"/>
<keyword evidence="9" id="KW-1185">Reference proteome</keyword>
<feature type="domain" description="Extradiol ring-cleavage dioxygenase class III enzyme subunit B" evidence="7">
    <location>
        <begin position="47"/>
        <end position="328"/>
    </location>
</feature>
<dbReference type="SUPFAM" id="SSF53213">
    <property type="entry name" value="LigB-like"/>
    <property type="match status" value="1"/>
</dbReference>
<evidence type="ECO:0000256" key="4">
    <source>
        <dbReference type="ARBA" id="ARBA00022833"/>
    </source>
</evidence>